<comment type="caution">
    <text evidence="3">The sequence shown here is derived from an EMBL/GenBank/DDBJ whole genome shotgun (WGS) entry which is preliminary data.</text>
</comment>
<name>A0AAU9UQL3_EUPED</name>
<evidence type="ECO:0008006" key="5">
    <source>
        <dbReference type="Google" id="ProtNLM"/>
    </source>
</evidence>
<dbReference type="PROSITE" id="PS50056">
    <property type="entry name" value="TYR_PHOSPHATASE_2"/>
    <property type="match status" value="1"/>
</dbReference>
<dbReference type="PROSITE" id="PS50055">
    <property type="entry name" value="TYR_PHOSPHATASE_PTP"/>
    <property type="match status" value="1"/>
</dbReference>
<organism evidence="3 4">
    <name type="scientific">Euphydryas editha</name>
    <name type="common">Edith's checkerspot</name>
    <dbReference type="NCBI Taxonomy" id="104508"/>
    <lineage>
        <taxon>Eukaryota</taxon>
        <taxon>Metazoa</taxon>
        <taxon>Ecdysozoa</taxon>
        <taxon>Arthropoda</taxon>
        <taxon>Hexapoda</taxon>
        <taxon>Insecta</taxon>
        <taxon>Pterygota</taxon>
        <taxon>Neoptera</taxon>
        <taxon>Endopterygota</taxon>
        <taxon>Lepidoptera</taxon>
        <taxon>Glossata</taxon>
        <taxon>Ditrysia</taxon>
        <taxon>Papilionoidea</taxon>
        <taxon>Nymphalidae</taxon>
        <taxon>Nymphalinae</taxon>
        <taxon>Euphydryas</taxon>
    </lineage>
</organism>
<dbReference type="PANTHER" id="PTHR19134:SF534">
    <property type="entry name" value="LD27988P"/>
    <property type="match status" value="1"/>
</dbReference>
<reference evidence="3" key="1">
    <citation type="submission" date="2022-03" db="EMBL/GenBank/DDBJ databases">
        <authorList>
            <person name="Tunstrom K."/>
        </authorList>
    </citation>
    <scope>NUCLEOTIDE SEQUENCE</scope>
</reference>
<sequence>MGCINSKTLSRKALLKLVQKRNAVTIIYDEHQEIMNMDLSETSRFSASTGTLQRSQREEEELLFEYSRVVLSDETGSCIPTNASYIDGFKDPQAYIALRTPDSESTISNFWRMIWQHRSKVIVLLDLPEENQYGASFWNSDEESLLQVGKLSIKKFRAHQNHPSFEIMSVLITHEDGATLQVSQFLFKNWQRQDVLPSECDVIDLIFMARLYNESAVTPETLKGFKSPVVVHCSDGLQRSMVFCAVDIGISSISNRGKVNLYSIVSNLRKERYNCLYDANDYGMCYLLLYYYCMFYM</sequence>
<dbReference type="Gene3D" id="3.90.190.10">
    <property type="entry name" value="Protein tyrosine phosphatase superfamily"/>
    <property type="match status" value="1"/>
</dbReference>
<feature type="domain" description="Tyrosine specific protein phosphatases" evidence="2">
    <location>
        <begin position="203"/>
        <end position="283"/>
    </location>
</feature>
<dbReference type="Pfam" id="PF00102">
    <property type="entry name" value="Y_phosphatase"/>
    <property type="match status" value="1"/>
</dbReference>
<dbReference type="EMBL" id="CAKOGL010000023">
    <property type="protein sequence ID" value="CAH2101442.1"/>
    <property type="molecule type" value="Genomic_DNA"/>
</dbReference>
<dbReference type="CDD" id="cd00047">
    <property type="entry name" value="PTPc"/>
    <property type="match status" value="1"/>
</dbReference>
<protein>
    <recommendedName>
        <fullName evidence="5">Protein tyrosine phosphatase</fullName>
    </recommendedName>
</protein>
<dbReference type="PANTHER" id="PTHR19134">
    <property type="entry name" value="RECEPTOR-TYPE TYROSINE-PROTEIN PHOSPHATASE"/>
    <property type="match status" value="1"/>
</dbReference>
<dbReference type="SMART" id="SM00194">
    <property type="entry name" value="PTPc"/>
    <property type="match status" value="1"/>
</dbReference>
<dbReference type="InterPro" id="IPR029021">
    <property type="entry name" value="Prot-tyrosine_phosphatase-like"/>
</dbReference>
<dbReference type="GO" id="GO:0048666">
    <property type="term" value="P:neuron development"/>
    <property type="evidence" value="ECO:0007669"/>
    <property type="project" value="UniProtKB-ARBA"/>
</dbReference>
<keyword evidence="4" id="KW-1185">Reference proteome</keyword>
<dbReference type="InterPro" id="IPR000242">
    <property type="entry name" value="PTP_cat"/>
</dbReference>
<evidence type="ECO:0000259" key="2">
    <source>
        <dbReference type="PROSITE" id="PS50056"/>
    </source>
</evidence>
<dbReference type="InterPro" id="IPR000387">
    <property type="entry name" value="Tyr_Pase_dom"/>
</dbReference>
<gene>
    <name evidence="3" type="ORF">EEDITHA_LOCUS16201</name>
</gene>
<dbReference type="SUPFAM" id="SSF52799">
    <property type="entry name" value="(Phosphotyrosine protein) phosphatases II"/>
    <property type="match status" value="1"/>
</dbReference>
<proteinExistence type="predicted"/>
<dbReference type="GO" id="GO:0009653">
    <property type="term" value="P:anatomical structure morphogenesis"/>
    <property type="evidence" value="ECO:0007669"/>
    <property type="project" value="UniProtKB-ARBA"/>
</dbReference>
<evidence type="ECO:0000259" key="1">
    <source>
        <dbReference type="PROSITE" id="PS50055"/>
    </source>
</evidence>
<dbReference type="InterPro" id="IPR050348">
    <property type="entry name" value="Protein-Tyr_Phosphatase"/>
</dbReference>
<dbReference type="SMART" id="SM00404">
    <property type="entry name" value="PTPc_motif"/>
    <property type="match status" value="1"/>
</dbReference>
<accession>A0AAU9UQL3</accession>
<dbReference type="PRINTS" id="PR00700">
    <property type="entry name" value="PRTYPHPHTASE"/>
</dbReference>
<feature type="domain" description="Tyrosine-protein phosphatase" evidence="1">
    <location>
        <begin position="27"/>
        <end position="292"/>
    </location>
</feature>
<evidence type="ECO:0000313" key="4">
    <source>
        <dbReference type="Proteomes" id="UP001153954"/>
    </source>
</evidence>
<dbReference type="Proteomes" id="UP001153954">
    <property type="component" value="Unassembled WGS sequence"/>
</dbReference>
<dbReference type="InterPro" id="IPR003595">
    <property type="entry name" value="Tyr_Pase_cat"/>
</dbReference>
<evidence type="ECO:0000313" key="3">
    <source>
        <dbReference type="EMBL" id="CAH2101442.1"/>
    </source>
</evidence>
<dbReference type="GO" id="GO:0004725">
    <property type="term" value="F:protein tyrosine phosphatase activity"/>
    <property type="evidence" value="ECO:0007669"/>
    <property type="project" value="InterPro"/>
</dbReference>
<dbReference type="AlphaFoldDB" id="A0AAU9UQL3"/>